<organism evidence="1">
    <name type="scientific">Hexamita inflata</name>
    <dbReference type="NCBI Taxonomy" id="28002"/>
    <lineage>
        <taxon>Eukaryota</taxon>
        <taxon>Metamonada</taxon>
        <taxon>Diplomonadida</taxon>
        <taxon>Hexamitidae</taxon>
        <taxon>Hexamitinae</taxon>
        <taxon>Hexamita</taxon>
    </lineage>
</organism>
<gene>
    <name evidence="1" type="ORF">HINF_LOCUS14543</name>
    <name evidence="2" type="ORF">HINF_LOCUS75639</name>
</gene>
<dbReference type="EMBL" id="CAXDID020000677">
    <property type="protein sequence ID" value="CAL6109851.1"/>
    <property type="molecule type" value="Genomic_DNA"/>
</dbReference>
<dbReference type="AlphaFoldDB" id="A0AA86NX23"/>
<sequence length="99" mass="11319">MNTTFDVFQVRLYNAKLNLAVSAPCTQEQQDRLISQCMVINMSLQLDGINIALMLSKSQVQFSLQTLFSKVTQFLPYVGIRYLCHDIIITMPRMVKTLS</sequence>
<reference evidence="2 3" key="2">
    <citation type="submission" date="2024-07" db="EMBL/GenBank/DDBJ databases">
        <authorList>
            <person name="Akdeniz Z."/>
        </authorList>
    </citation>
    <scope>NUCLEOTIDE SEQUENCE [LARGE SCALE GENOMIC DNA]</scope>
</reference>
<dbReference type="Proteomes" id="UP001642409">
    <property type="component" value="Unassembled WGS sequence"/>
</dbReference>
<evidence type="ECO:0000313" key="1">
    <source>
        <dbReference type="EMBL" id="CAI9926898.1"/>
    </source>
</evidence>
<comment type="caution">
    <text evidence="1">The sequence shown here is derived from an EMBL/GenBank/DDBJ whole genome shotgun (WGS) entry which is preliminary data.</text>
</comment>
<proteinExistence type="predicted"/>
<accession>A0AA86NX23</accession>
<protein>
    <submittedName>
        <fullName evidence="2">Hypothetical_protein</fullName>
    </submittedName>
</protein>
<keyword evidence="3" id="KW-1185">Reference proteome</keyword>
<reference evidence="1" key="1">
    <citation type="submission" date="2023-06" db="EMBL/GenBank/DDBJ databases">
        <authorList>
            <person name="Kurt Z."/>
        </authorList>
    </citation>
    <scope>NUCLEOTIDE SEQUENCE</scope>
</reference>
<evidence type="ECO:0000313" key="3">
    <source>
        <dbReference type="Proteomes" id="UP001642409"/>
    </source>
</evidence>
<dbReference type="EMBL" id="CATOUU010000379">
    <property type="protein sequence ID" value="CAI9926898.1"/>
    <property type="molecule type" value="Genomic_DNA"/>
</dbReference>
<evidence type="ECO:0000313" key="2">
    <source>
        <dbReference type="EMBL" id="CAL6109851.1"/>
    </source>
</evidence>
<name>A0AA86NX23_9EUKA</name>